<evidence type="ECO:0000256" key="1">
    <source>
        <dbReference type="ARBA" id="ARBA00022450"/>
    </source>
</evidence>
<dbReference type="GO" id="GO:0031177">
    <property type="term" value="F:phosphopantetheine binding"/>
    <property type="evidence" value="ECO:0007669"/>
    <property type="project" value="InterPro"/>
</dbReference>
<dbReference type="Proteomes" id="UP000320239">
    <property type="component" value="Unassembled WGS sequence"/>
</dbReference>
<protein>
    <submittedName>
        <fullName evidence="4">Phosphopantetheine binding protein</fullName>
    </submittedName>
</protein>
<reference evidence="4 5" key="1">
    <citation type="submission" date="2019-06" db="EMBL/GenBank/DDBJ databases">
        <title>Sequencing the genomes of 1000 actinobacteria strains.</title>
        <authorList>
            <person name="Klenk H.-P."/>
        </authorList>
    </citation>
    <scope>NUCLEOTIDE SEQUENCE [LARGE SCALE GENOMIC DNA]</scope>
    <source>
        <strain evidence="4 5">DSM 43866</strain>
    </source>
</reference>
<dbReference type="InterPro" id="IPR036736">
    <property type="entry name" value="ACP-like_sf"/>
</dbReference>
<keyword evidence="2" id="KW-0597">Phosphoprotein</keyword>
<dbReference type="Gene3D" id="1.10.1200.10">
    <property type="entry name" value="ACP-like"/>
    <property type="match status" value="1"/>
</dbReference>
<name>A0A561WK08_ACTTI</name>
<evidence type="ECO:0000313" key="4">
    <source>
        <dbReference type="EMBL" id="TWG24201.1"/>
    </source>
</evidence>
<evidence type="ECO:0000256" key="2">
    <source>
        <dbReference type="ARBA" id="ARBA00022553"/>
    </source>
</evidence>
<dbReference type="OrthoDB" id="4234475at2"/>
<dbReference type="SUPFAM" id="SSF47336">
    <property type="entry name" value="ACP-like"/>
    <property type="match status" value="1"/>
</dbReference>
<proteinExistence type="predicted"/>
<organism evidence="4 5">
    <name type="scientific">Actinoplanes teichomyceticus</name>
    <dbReference type="NCBI Taxonomy" id="1867"/>
    <lineage>
        <taxon>Bacteria</taxon>
        <taxon>Bacillati</taxon>
        <taxon>Actinomycetota</taxon>
        <taxon>Actinomycetes</taxon>
        <taxon>Micromonosporales</taxon>
        <taxon>Micromonosporaceae</taxon>
        <taxon>Actinoplanes</taxon>
    </lineage>
</organism>
<dbReference type="InterPro" id="IPR020806">
    <property type="entry name" value="PKS_PP-bd"/>
</dbReference>
<dbReference type="EMBL" id="VIWY01000002">
    <property type="protein sequence ID" value="TWG24201.1"/>
    <property type="molecule type" value="Genomic_DNA"/>
</dbReference>
<keyword evidence="1" id="KW-0596">Phosphopantetheine</keyword>
<keyword evidence="5" id="KW-1185">Reference proteome</keyword>
<evidence type="ECO:0000313" key="5">
    <source>
        <dbReference type="Proteomes" id="UP000320239"/>
    </source>
</evidence>
<dbReference type="AlphaFoldDB" id="A0A561WK08"/>
<sequence length="83" mass="8704">MSQISVPMIIECVRKAADKEVAADTDIFSAGVDSLAVLRCRALLKEQTGVKVPGHVFFGGRTPAGIVAMIDAQSPIGAQHVGR</sequence>
<dbReference type="InterPro" id="IPR009081">
    <property type="entry name" value="PP-bd_ACP"/>
</dbReference>
<dbReference type="RefSeq" id="WP_122977358.1">
    <property type="nucleotide sequence ID" value="NZ_BOMX01000077.1"/>
</dbReference>
<comment type="caution">
    <text evidence="4">The sequence shown here is derived from an EMBL/GenBank/DDBJ whole genome shotgun (WGS) entry which is preliminary data.</text>
</comment>
<dbReference type="Pfam" id="PF00550">
    <property type="entry name" value="PP-binding"/>
    <property type="match status" value="1"/>
</dbReference>
<evidence type="ECO:0000259" key="3">
    <source>
        <dbReference type="PROSITE" id="PS50075"/>
    </source>
</evidence>
<dbReference type="SMART" id="SM00823">
    <property type="entry name" value="PKS_PP"/>
    <property type="match status" value="1"/>
</dbReference>
<feature type="domain" description="Carrier" evidence="3">
    <location>
        <begin position="1"/>
        <end position="74"/>
    </location>
</feature>
<accession>A0A561WK08</accession>
<dbReference type="PROSITE" id="PS50075">
    <property type="entry name" value="CARRIER"/>
    <property type="match status" value="1"/>
</dbReference>
<gene>
    <name evidence="4" type="ORF">FHX34_102754</name>
</gene>